<dbReference type="AlphaFoldDB" id="A0A5J5A0T9"/>
<keyword evidence="4" id="KW-1185">Reference proteome</keyword>
<dbReference type="OrthoDB" id="1939306at2759"/>
<feature type="region of interest" description="Disordered" evidence="1">
    <location>
        <begin position="81"/>
        <end position="100"/>
    </location>
</feature>
<evidence type="ECO:0000313" key="3">
    <source>
        <dbReference type="EMBL" id="KAA8523764.1"/>
    </source>
</evidence>
<keyword evidence="2" id="KW-0812">Transmembrane</keyword>
<feature type="compositionally biased region" description="Polar residues" evidence="1">
    <location>
        <begin position="83"/>
        <end position="100"/>
    </location>
</feature>
<evidence type="ECO:0000256" key="2">
    <source>
        <dbReference type="SAM" id="Phobius"/>
    </source>
</evidence>
<feature type="transmembrane region" description="Helical" evidence="2">
    <location>
        <begin position="50"/>
        <end position="71"/>
    </location>
</feature>
<sequence>MGQLHSELEASEQVISGLKEKAAEVVNGEALVMDRVNSEDGEKGLMGLKLQWPVVATSAGTIAAVAVVGYFRYGSRSFDGKTKGTTVPQWPCSNQNDIYD</sequence>
<name>A0A5J5A0T9_9ASTE</name>
<evidence type="ECO:0000313" key="4">
    <source>
        <dbReference type="Proteomes" id="UP000325577"/>
    </source>
</evidence>
<proteinExistence type="predicted"/>
<dbReference type="Proteomes" id="UP000325577">
    <property type="component" value="Linkage Group LG4"/>
</dbReference>
<accession>A0A5J5A0T9</accession>
<keyword evidence="2" id="KW-1133">Transmembrane helix</keyword>
<protein>
    <submittedName>
        <fullName evidence="3">Uncharacterized protein</fullName>
    </submittedName>
</protein>
<dbReference type="EMBL" id="CM018047">
    <property type="protein sequence ID" value="KAA8523764.1"/>
    <property type="molecule type" value="Genomic_DNA"/>
</dbReference>
<reference evidence="3 4" key="1">
    <citation type="submission" date="2019-09" db="EMBL/GenBank/DDBJ databases">
        <title>A chromosome-level genome assembly of the Chinese tupelo Nyssa sinensis.</title>
        <authorList>
            <person name="Yang X."/>
            <person name="Kang M."/>
            <person name="Yang Y."/>
            <person name="Xiong H."/>
            <person name="Wang M."/>
            <person name="Zhang Z."/>
            <person name="Wang Z."/>
            <person name="Wu H."/>
            <person name="Ma T."/>
            <person name="Liu J."/>
            <person name="Xi Z."/>
        </authorList>
    </citation>
    <scope>NUCLEOTIDE SEQUENCE [LARGE SCALE GENOMIC DNA]</scope>
    <source>
        <strain evidence="3">J267</strain>
        <tissue evidence="3">Leaf</tissue>
    </source>
</reference>
<gene>
    <name evidence="3" type="ORF">F0562_010187</name>
</gene>
<keyword evidence="2" id="KW-0472">Membrane</keyword>
<evidence type="ECO:0000256" key="1">
    <source>
        <dbReference type="SAM" id="MobiDB-lite"/>
    </source>
</evidence>
<organism evidence="3 4">
    <name type="scientific">Nyssa sinensis</name>
    <dbReference type="NCBI Taxonomy" id="561372"/>
    <lineage>
        <taxon>Eukaryota</taxon>
        <taxon>Viridiplantae</taxon>
        <taxon>Streptophyta</taxon>
        <taxon>Embryophyta</taxon>
        <taxon>Tracheophyta</taxon>
        <taxon>Spermatophyta</taxon>
        <taxon>Magnoliopsida</taxon>
        <taxon>eudicotyledons</taxon>
        <taxon>Gunneridae</taxon>
        <taxon>Pentapetalae</taxon>
        <taxon>asterids</taxon>
        <taxon>Cornales</taxon>
        <taxon>Nyssaceae</taxon>
        <taxon>Nyssa</taxon>
    </lineage>
</organism>